<feature type="region of interest" description="Disordered" evidence="1">
    <location>
        <begin position="213"/>
        <end position="358"/>
    </location>
</feature>
<dbReference type="PANTHER" id="PTHR36764:SF1">
    <property type="entry name" value="TRNA (ILE)-LYSIDINE SYNTHASE"/>
    <property type="match status" value="1"/>
</dbReference>
<protein>
    <submittedName>
        <fullName evidence="2">Uncharacterized protein</fullName>
    </submittedName>
</protein>
<feature type="region of interest" description="Disordered" evidence="1">
    <location>
        <begin position="45"/>
        <end position="135"/>
    </location>
</feature>
<dbReference type="PANTHER" id="PTHR36764">
    <property type="entry name" value="TRNA (ILE)-LYSIDINE SYNTHASE"/>
    <property type="match status" value="1"/>
</dbReference>
<feature type="compositionally biased region" description="Low complexity" evidence="1">
    <location>
        <begin position="324"/>
        <end position="347"/>
    </location>
</feature>
<reference evidence="2 3" key="1">
    <citation type="submission" date="2024-06" db="EMBL/GenBank/DDBJ databases">
        <title>A chromosome level genome sequence of Diviner's sage (Salvia divinorum).</title>
        <authorList>
            <person name="Ford S.A."/>
            <person name="Ro D.-K."/>
            <person name="Ness R.W."/>
            <person name="Phillips M.A."/>
        </authorList>
    </citation>
    <scope>NUCLEOTIDE SEQUENCE [LARGE SCALE GENOMIC DNA]</scope>
    <source>
        <strain evidence="2">SAF-2024a</strain>
        <tissue evidence="2">Leaf</tissue>
    </source>
</reference>
<gene>
    <name evidence="2" type="ORF">AAHA92_01888</name>
</gene>
<comment type="caution">
    <text evidence="2">The sequence shown here is derived from an EMBL/GenBank/DDBJ whole genome shotgun (WGS) entry which is preliminary data.</text>
</comment>
<dbReference type="AlphaFoldDB" id="A0ABD1IC18"/>
<evidence type="ECO:0000256" key="1">
    <source>
        <dbReference type="SAM" id="MobiDB-lite"/>
    </source>
</evidence>
<dbReference type="Proteomes" id="UP001567538">
    <property type="component" value="Unassembled WGS sequence"/>
</dbReference>
<evidence type="ECO:0000313" key="2">
    <source>
        <dbReference type="EMBL" id="KAL1566256.1"/>
    </source>
</evidence>
<organism evidence="2 3">
    <name type="scientific">Salvia divinorum</name>
    <name type="common">Maria pastora</name>
    <name type="synonym">Diviner's sage</name>
    <dbReference type="NCBI Taxonomy" id="28513"/>
    <lineage>
        <taxon>Eukaryota</taxon>
        <taxon>Viridiplantae</taxon>
        <taxon>Streptophyta</taxon>
        <taxon>Embryophyta</taxon>
        <taxon>Tracheophyta</taxon>
        <taxon>Spermatophyta</taxon>
        <taxon>Magnoliopsida</taxon>
        <taxon>eudicotyledons</taxon>
        <taxon>Gunneridae</taxon>
        <taxon>Pentapetalae</taxon>
        <taxon>asterids</taxon>
        <taxon>lamiids</taxon>
        <taxon>Lamiales</taxon>
        <taxon>Lamiaceae</taxon>
        <taxon>Nepetoideae</taxon>
        <taxon>Mentheae</taxon>
        <taxon>Salviinae</taxon>
        <taxon>Salvia</taxon>
        <taxon>Salvia subgen. Calosphace</taxon>
    </lineage>
</organism>
<evidence type="ECO:0000313" key="3">
    <source>
        <dbReference type="Proteomes" id="UP001567538"/>
    </source>
</evidence>
<feature type="compositionally biased region" description="Pro residues" evidence="1">
    <location>
        <begin position="65"/>
        <end position="75"/>
    </location>
</feature>
<name>A0ABD1IC18_SALDI</name>
<accession>A0ABD1IC18</accession>
<sequence length="358" mass="38087">MVAISLYKGNLHKAADVPRRWPSPAPKISLKDFKILLRRRARALSRLDTSESDAATDVATTSNPNPSPAPAPAPDSNPRCGNLNPSSERDTTTEISGGNHVDNLCSNSELNVKGQLKKGEGDKDETGEDSKEVDGDNVLAVEVEKEDAEAVKNGGVSEIPVNKAVEKIDVENATSDADKRSKEVKEKLVDLNEKKHSLVQVLKQILSAEEHLKRQNSAQGMPSRPPLPLQVDNTTDSGSMIRVNTPRMGKDGNPCGDMEGGEADDVSNHNPHSRHLVRTSSCSPSSDSQQRKPVSNTVPHSYRTTLAVAGSPSRFAPAAQGPPSVSVSGASYIASSPSPAASGGTSVFRDGRLPSPWN</sequence>
<dbReference type="EMBL" id="JBEAFC010000002">
    <property type="protein sequence ID" value="KAL1566256.1"/>
    <property type="molecule type" value="Genomic_DNA"/>
</dbReference>
<proteinExistence type="predicted"/>
<keyword evidence="3" id="KW-1185">Reference proteome</keyword>
<feature type="compositionally biased region" description="Polar residues" evidence="1">
    <location>
        <begin position="291"/>
        <end position="304"/>
    </location>
</feature>